<evidence type="ECO:0000256" key="1">
    <source>
        <dbReference type="SAM" id="MobiDB-lite"/>
    </source>
</evidence>
<proteinExistence type="predicted"/>
<dbReference type="EMBL" id="JAHXZJ010001119">
    <property type="protein sequence ID" value="KAH0554395.1"/>
    <property type="molecule type" value="Genomic_DNA"/>
</dbReference>
<evidence type="ECO:0000313" key="3">
    <source>
        <dbReference type="Proteomes" id="UP000826195"/>
    </source>
</evidence>
<reference evidence="2 3" key="1">
    <citation type="journal article" date="2021" name="J. Hered.">
        <title>A chromosome-level genome assembly of the parasitoid wasp, Cotesia glomerata (Hymenoptera: Braconidae).</title>
        <authorList>
            <person name="Pinto B.J."/>
            <person name="Weis J.J."/>
            <person name="Gamble T."/>
            <person name="Ode P.J."/>
            <person name="Paul R."/>
            <person name="Zaspel J.M."/>
        </authorList>
    </citation>
    <scope>NUCLEOTIDE SEQUENCE [LARGE SCALE GENOMIC DNA]</scope>
    <source>
        <strain evidence="2">CgM1</strain>
    </source>
</reference>
<evidence type="ECO:0000313" key="2">
    <source>
        <dbReference type="EMBL" id="KAH0554395.1"/>
    </source>
</evidence>
<sequence>MEVLDPKITHDDTPLFTNDSIEKLTLRQRPEDTKSFVKARYTLEFPGFMAYPDNIDLNDSSLVNDTFVPCIRNIDVKMIEESKDSSDSPEYKPSLLKYCSLTYDLHNNPSEGRDLGETEDVLVRHRS</sequence>
<dbReference type="Proteomes" id="UP000826195">
    <property type="component" value="Unassembled WGS sequence"/>
</dbReference>
<dbReference type="AlphaFoldDB" id="A0AAV7IQH6"/>
<accession>A0AAV7IQH6</accession>
<name>A0AAV7IQH6_COTGL</name>
<organism evidence="2 3">
    <name type="scientific">Cotesia glomerata</name>
    <name type="common">Lepidopteran parasitic wasp</name>
    <name type="synonym">Apanteles glomeratus</name>
    <dbReference type="NCBI Taxonomy" id="32391"/>
    <lineage>
        <taxon>Eukaryota</taxon>
        <taxon>Metazoa</taxon>
        <taxon>Ecdysozoa</taxon>
        <taxon>Arthropoda</taxon>
        <taxon>Hexapoda</taxon>
        <taxon>Insecta</taxon>
        <taxon>Pterygota</taxon>
        <taxon>Neoptera</taxon>
        <taxon>Endopterygota</taxon>
        <taxon>Hymenoptera</taxon>
        <taxon>Apocrita</taxon>
        <taxon>Ichneumonoidea</taxon>
        <taxon>Braconidae</taxon>
        <taxon>Microgastrinae</taxon>
        <taxon>Cotesia</taxon>
    </lineage>
</organism>
<comment type="caution">
    <text evidence="2">The sequence shown here is derived from an EMBL/GenBank/DDBJ whole genome shotgun (WGS) entry which is preliminary data.</text>
</comment>
<keyword evidence="3" id="KW-1185">Reference proteome</keyword>
<protein>
    <submittedName>
        <fullName evidence="2">Uncharacterized protein</fullName>
    </submittedName>
</protein>
<gene>
    <name evidence="2" type="ORF">KQX54_010298</name>
</gene>
<feature type="region of interest" description="Disordered" evidence="1">
    <location>
        <begin position="107"/>
        <end position="127"/>
    </location>
</feature>